<reference evidence="3" key="1">
    <citation type="journal article" date="2021" name="IMA Fungus">
        <title>Genomic characterization of three marine fungi, including Emericellopsis atlantica sp. nov. with signatures of a generalist lifestyle and marine biomass degradation.</title>
        <authorList>
            <person name="Hagestad O.C."/>
            <person name="Hou L."/>
            <person name="Andersen J.H."/>
            <person name="Hansen E.H."/>
            <person name="Altermark B."/>
            <person name="Li C."/>
            <person name="Kuhnert E."/>
            <person name="Cox R.J."/>
            <person name="Crous P.W."/>
            <person name="Spatafora J.W."/>
            <person name="Lail K."/>
            <person name="Amirebrahimi M."/>
            <person name="Lipzen A."/>
            <person name="Pangilinan J."/>
            <person name="Andreopoulos W."/>
            <person name="Hayes R.D."/>
            <person name="Ng V."/>
            <person name="Grigoriev I.V."/>
            <person name="Jackson S.A."/>
            <person name="Sutton T.D.S."/>
            <person name="Dobson A.D.W."/>
            <person name="Rama T."/>
        </authorList>
    </citation>
    <scope>NUCLEOTIDE SEQUENCE</scope>
    <source>
        <strain evidence="3">TS7</strain>
    </source>
</reference>
<evidence type="ECO:0000313" key="3">
    <source>
        <dbReference type="EMBL" id="KAG9249359.1"/>
    </source>
</evidence>
<protein>
    <submittedName>
        <fullName evidence="3">Uncharacterized protein</fullName>
    </submittedName>
</protein>
<name>A0A9P8CJD5_9HYPO</name>
<dbReference type="AlphaFoldDB" id="A0A9P8CJD5"/>
<keyword evidence="1" id="KW-0175">Coiled coil</keyword>
<accession>A0A9P8CJD5</accession>
<evidence type="ECO:0000256" key="1">
    <source>
        <dbReference type="SAM" id="Coils"/>
    </source>
</evidence>
<comment type="caution">
    <text evidence="3">The sequence shown here is derived from an EMBL/GenBank/DDBJ whole genome shotgun (WGS) entry which is preliminary data.</text>
</comment>
<dbReference type="EMBL" id="MU251328">
    <property type="protein sequence ID" value="KAG9249359.1"/>
    <property type="molecule type" value="Genomic_DNA"/>
</dbReference>
<dbReference type="Proteomes" id="UP000887229">
    <property type="component" value="Unassembled WGS sequence"/>
</dbReference>
<dbReference type="OrthoDB" id="10295117at2759"/>
<dbReference type="RefSeq" id="XP_046113284.1">
    <property type="nucleotide sequence ID" value="XM_046266372.1"/>
</dbReference>
<feature type="region of interest" description="Disordered" evidence="2">
    <location>
        <begin position="1"/>
        <end position="22"/>
    </location>
</feature>
<feature type="coiled-coil region" evidence="1">
    <location>
        <begin position="138"/>
        <end position="165"/>
    </location>
</feature>
<keyword evidence="4" id="KW-1185">Reference proteome</keyword>
<evidence type="ECO:0000256" key="2">
    <source>
        <dbReference type="SAM" id="MobiDB-lite"/>
    </source>
</evidence>
<dbReference type="GeneID" id="70297275"/>
<proteinExistence type="predicted"/>
<evidence type="ECO:0000313" key="4">
    <source>
        <dbReference type="Proteomes" id="UP000887229"/>
    </source>
</evidence>
<organism evidence="3 4">
    <name type="scientific">Emericellopsis atlantica</name>
    <dbReference type="NCBI Taxonomy" id="2614577"/>
    <lineage>
        <taxon>Eukaryota</taxon>
        <taxon>Fungi</taxon>
        <taxon>Dikarya</taxon>
        <taxon>Ascomycota</taxon>
        <taxon>Pezizomycotina</taxon>
        <taxon>Sordariomycetes</taxon>
        <taxon>Hypocreomycetidae</taxon>
        <taxon>Hypocreales</taxon>
        <taxon>Bionectriaceae</taxon>
        <taxon>Emericellopsis</taxon>
    </lineage>
</organism>
<sequence>MCAPSSPNREPRLIRSPCASSSSHVAHLQDTLSTSSAEAAFVPVPHSGPRLRHNDMPTSGYSSNRRQRRVYKLRWLALTTKRLAVLVFAMKGLRLKNRFSRCAKDRPPSLGPVDFEIRALGGGTTSTLLFHELPPKGATTYQNRIAELHEEIRCLSNEVAFYKALTDEALSRILPVVQFHARDLHDAVQRCNAKLDTLLPERYKEEPVDIGGVESKAC</sequence>
<feature type="region of interest" description="Disordered" evidence="2">
    <location>
        <begin position="43"/>
        <end position="63"/>
    </location>
</feature>
<gene>
    <name evidence="3" type="ORF">F5Z01DRAFT_699124</name>
</gene>